<feature type="non-terminal residue" evidence="1">
    <location>
        <position position="1"/>
    </location>
</feature>
<proteinExistence type="predicted"/>
<keyword evidence="2" id="KW-1185">Reference proteome</keyword>
<dbReference type="EMBL" id="ML208259">
    <property type="protein sequence ID" value="TFK77388.1"/>
    <property type="molecule type" value="Genomic_DNA"/>
</dbReference>
<evidence type="ECO:0000313" key="1">
    <source>
        <dbReference type="EMBL" id="TFK77388.1"/>
    </source>
</evidence>
<reference evidence="1 2" key="1">
    <citation type="journal article" date="2019" name="Nat. Ecol. Evol.">
        <title>Megaphylogeny resolves global patterns of mushroom evolution.</title>
        <authorList>
            <person name="Varga T."/>
            <person name="Krizsan K."/>
            <person name="Foldi C."/>
            <person name="Dima B."/>
            <person name="Sanchez-Garcia M."/>
            <person name="Sanchez-Ramirez S."/>
            <person name="Szollosi G.J."/>
            <person name="Szarkandi J.G."/>
            <person name="Papp V."/>
            <person name="Albert L."/>
            <person name="Andreopoulos W."/>
            <person name="Angelini C."/>
            <person name="Antonin V."/>
            <person name="Barry K.W."/>
            <person name="Bougher N.L."/>
            <person name="Buchanan P."/>
            <person name="Buyck B."/>
            <person name="Bense V."/>
            <person name="Catcheside P."/>
            <person name="Chovatia M."/>
            <person name="Cooper J."/>
            <person name="Damon W."/>
            <person name="Desjardin D."/>
            <person name="Finy P."/>
            <person name="Geml J."/>
            <person name="Haridas S."/>
            <person name="Hughes K."/>
            <person name="Justo A."/>
            <person name="Karasinski D."/>
            <person name="Kautmanova I."/>
            <person name="Kiss B."/>
            <person name="Kocsube S."/>
            <person name="Kotiranta H."/>
            <person name="LaButti K.M."/>
            <person name="Lechner B.E."/>
            <person name="Liimatainen K."/>
            <person name="Lipzen A."/>
            <person name="Lukacs Z."/>
            <person name="Mihaltcheva S."/>
            <person name="Morgado L.N."/>
            <person name="Niskanen T."/>
            <person name="Noordeloos M.E."/>
            <person name="Ohm R.A."/>
            <person name="Ortiz-Santana B."/>
            <person name="Ovrebo C."/>
            <person name="Racz N."/>
            <person name="Riley R."/>
            <person name="Savchenko A."/>
            <person name="Shiryaev A."/>
            <person name="Soop K."/>
            <person name="Spirin V."/>
            <person name="Szebenyi C."/>
            <person name="Tomsovsky M."/>
            <person name="Tulloss R.E."/>
            <person name="Uehling J."/>
            <person name="Grigoriev I.V."/>
            <person name="Vagvolgyi C."/>
            <person name="Papp T."/>
            <person name="Martin F.M."/>
            <person name="Miettinen O."/>
            <person name="Hibbett D.S."/>
            <person name="Nagy L.G."/>
        </authorList>
    </citation>
    <scope>NUCLEOTIDE SEQUENCE [LARGE SCALE GENOMIC DNA]</scope>
    <source>
        <strain evidence="1 2">NL-1719</strain>
    </source>
</reference>
<sequence length="395" mass="45384">SLLSSNRFSLTPFRLKDNLRPDKQYITSWLSAGWTNDVMTYANLIYLAVLTERIPIIPPFIPSHIGGHVPPIPFGEVFDVPRISKALEMPILEFRHVKDPNSTFVDELGCWNTWEAVEVHHQEPRPSPHLDLLKLDISYTTAPTWIKAAPQFENDVHTSFWGLASLSYPELRTMALTPPAESRLNKVMLPPDEHLLCYDYLYYVCAFTPFDFKYDFSPAWRYVARYMYFTPRLLALADEYVRRAMGVSGGEATPPFVSVHIRHADFSTYCGELPKDDCFAPISVIARRVREVQDEMWEKKGIQINHVMVTSDERNETWWQEIYAQGWLSPDHSRTKELYGEWYPVLIDAVIQATGAGFVGTDGSTMSMIAKRRTETWSDGASRIYKWGYPGADDH</sequence>
<accession>A0ACD3BH70</accession>
<evidence type="ECO:0000313" key="2">
    <source>
        <dbReference type="Proteomes" id="UP000308600"/>
    </source>
</evidence>
<name>A0ACD3BH70_9AGAR</name>
<protein>
    <submittedName>
        <fullName evidence="1">Uncharacterized protein</fullName>
    </submittedName>
</protein>
<gene>
    <name evidence="1" type="ORF">BDN72DRAFT_910534</name>
</gene>
<dbReference type="Proteomes" id="UP000308600">
    <property type="component" value="Unassembled WGS sequence"/>
</dbReference>
<organism evidence="1 2">
    <name type="scientific">Pluteus cervinus</name>
    <dbReference type="NCBI Taxonomy" id="181527"/>
    <lineage>
        <taxon>Eukaryota</taxon>
        <taxon>Fungi</taxon>
        <taxon>Dikarya</taxon>
        <taxon>Basidiomycota</taxon>
        <taxon>Agaricomycotina</taxon>
        <taxon>Agaricomycetes</taxon>
        <taxon>Agaricomycetidae</taxon>
        <taxon>Agaricales</taxon>
        <taxon>Pluteineae</taxon>
        <taxon>Pluteaceae</taxon>
        <taxon>Pluteus</taxon>
    </lineage>
</organism>